<feature type="transmembrane region" description="Helical" evidence="1">
    <location>
        <begin position="377"/>
        <end position="402"/>
    </location>
</feature>
<reference evidence="2" key="1">
    <citation type="submission" date="2022-07" db="EMBL/GenBank/DDBJ databases">
        <title>Evaluation of T. orientalis genome assembly methods using nanopore sequencing and analysis of variation between genomes.</title>
        <authorList>
            <person name="Yam J."/>
            <person name="Micallef M.L."/>
            <person name="Liu M."/>
            <person name="Djordjevic S.P."/>
            <person name="Bogema D.R."/>
            <person name="Jenkins C."/>
        </authorList>
    </citation>
    <scope>NUCLEOTIDE SEQUENCE</scope>
    <source>
        <strain evidence="2">Goon Nure</strain>
    </source>
</reference>
<keyword evidence="1" id="KW-1133">Transmembrane helix</keyword>
<feature type="transmembrane region" description="Helical" evidence="1">
    <location>
        <begin position="422"/>
        <end position="442"/>
    </location>
</feature>
<dbReference type="Proteomes" id="UP000244811">
    <property type="component" value="Chromosome 1"/>
</dbReference>
<keyword evidence="1" id="KW-0472">Membrane</keyword>
<evidence type="ECO:0000256" key="1">
    <source>
        <dbReference type="SAM" id="Phobius"/>
    </source>
</evidence>
<dbReference type="AlphaFoldDB" id="A0A976XHL3"/>
<organism evidence="2 3">
    <name type="scientific">Theileria orientalis</name>
    <dbReference type="NCBI Taxonomy" id="68886"/>
    <lineage>
        <taxon>Eukaryota</taxon>
        <taxon>Sar</taxon>
        <taxon>Alveolata</taxon>
        <taxon>Apicomplexa</taxon>
        <taxon>Aconoidasida</taxon>
        <taxon>Piroplasmida</taxon>
        <taxon>Theileriidae</taxon>
        <taxon>Theileria</taxon>
    </lineage>
</organism>
<accession>A0A976XHL3</accession>
<sequence>MGTTNYLSLIDDVCKLYHPGLHFPMSLDNLSNDKNTDNLIQIGSTLDYELSMNHLSRHDILLIISSGYNGKELINYLYKELIFTNVNENNNNEYYYICPCRSSLEYNKHNLQFLTKNLNNAERDKINGRINTIKVVTEESSMNMISTFLIQISKTSSLSGTNALIDSIIQNKANRIFIILNSAVIENDEIMYYEDIIKSIIESGYIRKLKLFVNFKYNDNQHYQEQFEESKINLLNEFNDRLCNLFKNKECFDITKGLKYSCICIPSDVRLIEHLLGVQENKLEIFSNYLTHLNGSIEDVVNTKNDTPTNGRIHGVTNVTSNCGNKDEGIAQMNDILNNINSLKINYSINKLENDLKSLTNINNRYDYYKEFQNSTIIFLVVATLVLHTVTSAFFNGLLLRLKVNNFNVPQVLKNLVTRFKLRSWFLFYVLLIGFYFIFDFVSNKFLLKREFDKNKYLQQKSYSKHLNDLKHKLSNIKRNVS</sequence>
<dbReference type="EMBL" id="CP056069">
    <property type="protein sequence ID" value="UVC49527.1"/>
    <property type="molecule type" value="Genomic_DNA"/>
</dbReference>
<gene>
    <name evidence="2" type="ORF">MACK_003365</name>
</gene>
<protein>
    <submittedName>
        <fullName evidence="2">Uncharacterized protein</fullName>
    </submittedName>
</protein>
<keyword evidence="1" id="KW-0812">Transmembrane</keyword>
<evidence type="ECO:0000313" key="2">
    <source>
        <dbReference type="EMBL" id="UVC49527.1"/>
    </source>
</evidence>
<name>A0A976XHL3_THEOR</name>
<evidence type="ECO:0000313" key="3">
    <source>
        <dbReference type="Proteomes" id="UP000244811"/>
    </source>
</evidence>
<proteinExistence type="predicted"/>